<gene>
    <name evidence="3" type="primary">BGLU44_1</name>
    <name evidence="3" type="ORF">HAX54_013398</name>
</gene>
<dbReference type="EMBL" id="JACEIK010000181">
    <property type="protein sequence ID" value="MCD7451750.1"/>
    <property type="molecule type" value="Genomic_DNA"/>
</dbReference>
<dbReference type="SUPFAM" id="SSF51445">
    <property type="entry name" value="(Trans)glycosidases"/>
    <property type="match status" value="1"/>
</dbReference>
<dbReference type="PRINTS" id="PR00131">
    <property type="entry name" value="GLHYDRLASE1"/>
</dbReference>
<name>A0ABS8RY31_DATST</name>
<dbReference type="PANTHER" id="PTHR10353">
    <property type="entry name" value="GLYCOSYL HYDROLASE"/>
    <property type="match status" value="1"/>
</dbReference>
<accession>A0ABS8RY31</accession>
<dbReference type="PANTHER" id="PTHR10353:SF28">
    <property type="entry name" value="BETA-GLUCOSIDASE 44"/>
    <property type="match status" value="1"/>
</dbReference>
<comment type="similarity">
    <text evidence="1 2">Belongs to the glycosyl hydrolase 1 family.</text>
</comment>
<sequence length="98" mass="11635">MILAENGMDYAGNITFPKALYDPKRISYCRSYLQELKKAVDDGADVVGYFTWSLLDNFEWRSGFTSRFGIIYVDYNTLKRYPKLSAYWFMNLLRRPMF</sequence>
<evidence type="ECO:0000313" key="3">
    <source>
        <dbReference type="EMBL" id="MCD7451750.1"/>
    </source>
</evidence>
<dbReference type="Pfam" id="PF00232">
    <property type="entry name" value="Glyco_hydro_1"/>
    <property type="match status" value="1"/>
</dbReference>
<dbReference type="InterPro" id="IPR017853">
    <property type="entry name" value="GH"/>
</dbReference>
<keyword evidence="4" id="KW-1185">Reference proteome</keyword>
<proteinExistence type="inferred from homology"/>
<evidence type="ECO:0000313" key="4">
    <source>
        <dbReference type="Proteomes" id="UP000823775"/>
    </source>
</evidence>
<evidence type="ECO:0000256" key="1">
    <source>
        <dbReference type="ARBA" id="ARBA00010838"/>
    </source>
</evidence>
<dbReference type="InterPro" id="IPR001360">
    <property type="entry name" value="Glyco_hydro_1"/>
</dbReference>
<dbReference type="Proteomes" id="UP000823775">
    <property type="component" value="Unassembled WGS sequence"/>
</dbReference>
<comment type="caution">
    <text evidence="3">The sequence shown here is derived from an EMBL/GenBank/DDBJ whole genome shotgun (WGS) entry which is preliminary data.</text>
</comment>
<protein>
    <submittedName>
        <fullName evidence="3">Beta-glucosidase 44</fullName>
    </submittedName>
</protein>
<dbReference type="Gene3D" id="3.20.20.80">
    <property type="entry name" value="Glycosidases"/>
    <property type="match status" value="1"/>
</dbReference>
<evidence type="ECO:0000256" key="2">
    <source>
        <dbReference type="RuleBase" id="RU003690"/>
    </source>
</evidence>
<reference evidence="3 4" key="1">
    <citation type="journal article" date="2021" name="BMC Genomics">
        <title>Datura genome reveals duplications of psychoactive alkaloid biosynthetic genes and high mutation rate following tissue culture.</title>
        <authorList>
            <person name="Rajewski A."/>
            <person name="Carter-House D."/>
            <person name="Stajich J."/>
            <person name="Litt A."/>
        </authorList>
    </citation>
    <scope>NUCLEOTIDE SEQUENCE [LARGE SCALE GENOMIC DNA]</scope>
    <source>
        <strain evidence="3">AR-01</strain>
    </source>
</reference>
<organism evidence="3 4">
    <name type="scientific">Datura stramonium</name>
    <name type="common">Jimsonweed</name>
    <name type="synonym">Common thornapple</name>
    <dbReference type="NCBI Taxonomy" id="4076"/>
    <lineage>
        <taxon>Eukaryota</taxon>
        <taxon>Viridiplantae</taxon>
        <taxon>Streptophyta</taxon>
        <taxon>Embryophyta</taxon>
        <taxon>Tracheophyta</taxon>
        <taxon>Spermatophyta</taxon>
        <taxon>Magnoliopsida</taxon>
        <taxon>eudicotyledons</taxon>
        <taxon>Gunneridae</taxon>
        <taxon>Pentapetalae</taxon>
        <taxon>asterids</taxon>
        <taxon>lamiids</taxon>
        <taxon>Solanales</taxon>
        <taxon>Solanaceae</taxon>
        <taxon>Solanoideae</taxon>
        <taxon>Datureae</taxon>
        <taxon>Datura</taxon>
    </lineage>
</organism>